<dbReference type="EMBL" id="KZ678473">
    <property type="protein sequence ID" value="PSR82666.1"/>
    <property type="molecule type" value="Genomic_DNA"/>
</dbReference>
<organism evidence="4 5">
    <name type="scientific">Coniella lustricola</name>
    <dbReference type="NCBI Taxonomy" id="2025994"/>
    <lineage>
        <taxon>Eukaryota</taxon>
        <taxon>Fungi</taxon>
        <taxon>Dikarya</taxon>
        <taxon>Ascomycota</taxon>
        <taxon>Pezizomycotina</taxon>
        <taxon>Sordariomycetes</taxon>
        <taxon>Sordariomycetidae</taxon>
        <taxon>Diaporthales</taxon>
        <taxon>Schizoparmaceae</taxon>
        <taxon>Coniella</taxon>
    </lineage>
</organism>
<dbReference type="InterPro" id="IPR011032">
    <property type="entry name" value="GroES-like_sf"/>
</dbReference>
<dbReference type="InParanoid" id="A0A2T3A4F5"/>
<protein>
    <submittedName>
        <fullName evidence="4">Chaperonin 10-like protein</fullName>
    </submittedName>
</protein>
<dbReference type="InterPro" id="IPR036291">
    <property type="entry name" value="NAD(P)-bd_dom_sf"/>
</dbReference>
<sequence length="348" mass="37233">MTANQAAWLDAKGKRLEVRDANMPIPGPDEMIVRNHAVAVNPVDWKMQDGSLLDYVGLPFILGCDAAGVVVEIGNAVVGFKKGDRVMIHCISLCTVKSQSGAFQTFSAANFHMASKIPKFLSFTDATVLPLAISTAADGLYAHNKLGLPLPLHSSNTITATPSKQSVFIWGGSSSVGAVAIQLAKASGLAVITTASAHNLASVKSDLGADYAFDYTKAPERTVENIANAVSELKAKGYDFGGVFDAISLPSTFAVIEHLFDALDASNLLMVVDEEREANMEQKKPKKVKKLAVVSGPIWGEFVLRALEKGSLRAFPRAEVLGRGLKFIQEGIDKSKEGVSYRKIVIEI</sequence>
<dbReference type="Pfam" id="PF00107">
    <property type="entry name" value="ADH_zinc_N"/>
    <property type="match status" value="1"/>
</dbReference>
<evidence type="ECO:0000259" key="3">
    <source>
        <dbReference type="SMART" id="SM00829"/>
    </source>
</evidence>
<dbReference type="SUPFAM" id="SSF50129">
    <property type="entry name" value="GroES-like"/>
    <property type="match status" value="1"/>
</dbReference>
<dbReference type="Gene3D" id="3.40.50.720">
    <property type="entry name" value="NAD(P)-binding Rossmann-like Domain"/>
    <property type="match status" value="1"/>
</dbReference>
<dbReference type="InterPro" id="IPR047122">
    <property type="entry name" value="Trans-enoyl_RdTase-like"/>
</dbReference>
<dbReference type="OrthoDB" id="48317at2759"/>
<dbReference type="PANTHER" id="PTHR45348">
    <property type="entry name" value="HYPOTHETICAL OXIDOREDUCTASE (EUROFUNG)"/>
    <property type="match status" value="1"/>
</dbReference>
<accession>A0A2T3A4F5</accession>
<dbReference type="AlphaFoldDB" id="A0A2T3A4F5"/>
<evidence type="ECO:0000313" key="5">
    <source>
        <dbReference type="Proteomes" id="UP000241462"/>
    </source>
</evidence>
<feature type="domain" description="Enoyl reductase (ER)" evidence="3">
    <location>
        <begin position="13"/>
        <end position="346"/>
    </location>
</feature>
<dbReference type="STRING" id="2025994.A0A2T3A4F5"/>
<evidence type="ECO:0000313" key="4">
    <source>
        <dbReference type="EMBL" id="PSR82666.1"/>
    </source>
</evidence>
<dbReference type="GO" id="GO:0016651">
    <property type="term" value="F:oxidoreductase activity, acting on NAD(P)H"/>
    <property type="evidence" value="ECO:0007669"/>
    <property type="project" value="InterPro"/>
</dbReference>
<dbReference type="PANTHER" id="PTHR45348:SF2">
    <property type="entry name" value="ZINC-TYPE ALCOHOL DEHYDROGENASE-LIKE PROTEIN C2E1P3.01"/>
    <property type="match status" value="1"/>
</dbReference>
<keyword evidence="5" id="KW-1185">Reference proteome</keyword>
<comment type="similarity">
    <text evidence="1">Belongs to the zinc-containing alcohol dehydrogenase family.</text>
</comment>
<reference evidence="4 5" key="1">
    <citation type="journal article" date="2018" name="Mycol. Prog.">
        <title>Coniella lustricola, a new species from submerged detritus.</title>
        <authorList>
            <person name="Raudabaugh D.B."/>
            <person name="Iturriaga T."/>
            <person name="Carver A."/>
            <person name="Mondo S."/>
            <person name="Pangilinan J."/>
            <person name="Lipzen A."/>
            <person name="He G."/>
            <person name="Amirebrahimi M."/>
            <person name="Grigoriev I.V."/>
            <person name="Miller A.N."/>
        </authorList>
    </citation>
    <scope>NUCLEOTIDE SEQUENCE [LARGE SCALE GENOMIC DNA]</scope>
    <source>
        <strain evidence="4 5">B22-T-1</strain>
    </source>
</reference>
<dbReference type="Gene3D" id="3.90.180.10">
    <property type="entry name" value="Medium-chain alcohol dehydrogenases, catalytic domain"/>
    <property type="match status" value="1"/>
</dbReference>
<dbReference type="SUPFAM" id="SSF51735">
    <property type="entry name" value="NAD(P)-binding Rossmann-fold domains"/>
    <property type="match status" value="1"/>
</dbReference>
<evidence type="ECO:0000256" key="2">
    <source>
        <dbReference type="ARBA" id="ARBA00023002"/>
    </source>
</evidence>
<dbReference type="CDD" id="cd08249">
    <property type="entry name" value="enoyl_reductase_like"/>
    <property type="match status" value="1"/>
</dbReference>
<gene>
    <name evidence="4" type="ORF">BD289DRAFT_370953</name>
</gene>
<dbReference type="Proteomes" id="UP000241462">
    <property type="component" value="Unassembled WGS sequence"/>
</dbReference>
<dbReference type="InterPro" id="IPR013154">
    <property type="entry name" value="ADH-like_N"/>
</dbReference>
<dbReference type="SMART" id="SM00829">
    <property type="entry name" value="PKS_ER"/>
    <property type="match status" value="1"/>
</dbReference>
<dbReference type="InterPro" id="IPR020843">
    <property type="entry name" value="ER"/>
</dbReference>
<proteinExistence type="inferred from homology"/>
<keyword evidence="2" id="KW-0560">Oxidoreductase</keyword>
<name>A0A2T3A4F5_9PEZI</name>
<dbReference type="Pfam" id="PF08240">
    <property type="entry name" value="ADH_N"/>
    <property type="match status" value="1"/>
</dbReference>
<evidence type="ECO:0000256" key="1">
    <source>
        <dbReference type="ARBA" id="ARBA00008072"/>
    </source>
</evidence>
<dbReference type="InterPro" id="IPR013149">
    <property type="entry name" value="ADH-like_C"/>
</dbReference>